<evidence type="ECO:0000256" key="3">
    <source>
        <dbReference type="ARBA" id="ARBA00023136"/>
    </source>
</evidence>
<dbReference type="PANTHER" id="PTHR23521">
    <property type="entry name" value="TRANSPORTER MFS SUPERFAMILY"/>
    <property type="match status" value="1"/>
</dbReference>
<dbReference type="Proteomes" id="UP000294772">
    <property type="component" value="Unassembled WGS sequence"/>
</dbReference>
<sequence length="406" mass="41673">MLRRHPVATIVVAQLFGTSLWFSANSAADDLARVWQLGSAELGHLTSAVQFGFIAGTLSLAASGLADRFAASRIFMVACLLGAAFNAMFALLAGSLAQALVLRFLVGVCLAGIYPLGMKMVIGWTPGASGATLGLLVGMLTLGTALPHAVRAAGAELPWQAVVLTSSALALVAAAAVGMLGDGPFLARRAAAPALRWGAAFRAFGVRRFRTAAIGYFGHMWELYAFWTVTPFLVAQVVRDGGLAPQAQPALTSLLSFCVIGIGAAGCIAGGLLSRRWGSARVAAAALLVSGAMCCLYPLLDALGAALRLLALLVWGLAVVADSAQFSALSARACPPDLVGSALAIQNSLGFLITVASITWATAGIGDWGSRVGWLLLPGPVIGLLCFWPLVREVPEAPPAPAGAGR</sequence>
<feature type="transmembrane region" description="Helical" evidence="4">
    <location>
        <begin position="216"/>
        <end position="238"/>
    </location>
</feature>
<evidence type="ECO:0000313" key="7">
    <source>
        <dbReference type="Proteomes" id="UP000294772"/>
    </source>
</evidence>
<feature type="transmembrane region" description="Helical" evidence="4">
    <location>
        <begin position="128"/>
        <end position="147"/>
    </location>
</feature>
<gene>
    <name evidence="6" type="ORF">EV676_106211</name>
</gene>
<reference evidence="6 7" key="1">
    <citation type="submission" date="2019-03" db="EMBL/GenBank/DDBJ databases">
        <title>Genomic Encyclopedia of Type Strains, Phase IV (KMG-IV): sequencing the most valuable type-strain genomes for metagenomic binning, comparative biology and taxonomic classification.</title>
        <authorList>
            <person name="Goeker M."/>
        </authorList>
    </citation>
    <scope>NUCLEOTIDE SEQUENCE [LARGE SCALE GENOMIC DNA]</scope>
    <source>
        <strain evidence="6 7">DSM 15264</strain>
    </source>
</reference>
<dbReference type="InterPro" id="IPR036259">
    <property type="entry name" value="MFS_trans_sf"/>
</dbReference>
<evidence type="ECO:0000313" key="6">
    <source>
        <dbReference type="EMBL" id="TCP06727.1"/>
    </source>
</evidence>
<feature type="domain" description="Major facilitator superfamily (MFS) profile" evidence="5">
    <location>
        <begin position="1"/>
        <end position="395"/>
    </location>
</feature>
<evidence type="ECO:0000256" key="2">
    <source>
        <dbReference type="ARBA" id="ARBA00022989"/>
    </source>
</evidence>
<feature type="transmembrane region" description="Helical" evidence="4">
    <location>
        <begin position="280"/>
        <end position="300"/>
    </location>
</feature>
<protein>
    <submittedName>
        <fullName evidence="6">MFS family arabinose efflux permease</fullName>
    </submittedName>
</protein>
<dbReference type="Gene3D" id="1.20.1250.20">
    <property type="entry name" value="MFS general substrate transporter like domains"/>
    <property type="match status" value="1"/>
</dbReference>
<dbReference type="EMBL" id="SLXF01000006">
    <property type="protein sequence ID" value="TCP06727.1"/>
    <property type="molecule type" value="Genomic_DNA"/>
</dbReference>
<feature type="transmembrane region" description="Helical" evidence="4">
    <location>
        <begin position="372"/>
        <end position="391"/>
    </location>
</feature>
<dbReference type="PROSITE" id="PS50850">
    <property type="entry name" value="MFS"/>
    <property type="match status" value="1"/>
</dbReference>
<dbReference type="GO" id="GO:0022857">
    <property type="term" value="F:transmembrane transporter activity"/>
    <property type="evidence" value="ECO:0007669"/>
    <property type="project" value="InterPro"/>
</dbReference>
<dbReference type="RefSeq" id="WP_194963354.1">
    <property type="nucleotide sequence ID" value="NZ_CP064338.1"/>
</dbReference>
<feature type="transmembrane region" description="Helical" evidence="4">
    <location>
        <begin position="338"/>
        <end position="360"/>
    </location>
</feature>
<dbReference type="InterPro" id="IPR020846">
    <property type="entry name" value="MFS_dom"/>
</dbReference>
<proteinExistence type="predicted"/>
<evidence type="ECO:0000256" key="4">
    <source>
        <dbReference type="SAM" id="Phobius"/>
    </source>
</evidence>
<dbReference type="InterPro" id="IPR011701">
    <property type="entry name" value="MFS"/>
</dbReference>
<comment type="caution">
    <text evidence="6">The sequence shown here is derived from an EMBL/GenBank/DDBJ whole genome shotgun (WGS) entry which is preliminary data.</text>
</comment>
<accession>A0AA46DD43</accession>
<dbReference type="Pfam" id="PF07690">
    <property type="entry name" value="MFS_1"/>
    <property type="match status" value="1"/>
</dbReference>
<evidence type="ECO:0000259" key="5">
    <source>
        <dbReference type="PROSITE" id="PS50850"/>
    </source>
</evidence>
<organism evidence="6 7">
    <name type="scientific">Caldimonas thermodepolymerans</name>
    <dbReference type="NCBI Taxonomy" id="215580"/>
    <lineage>
        <taxon>Bacteria</taxon>
        <taxon>Pseudomonadati</taxon>
        <taxon>Pseudomonadota</taxon>
        <taxon>Betaproteobacteria</taxon>
        <taxon>Burkholderiales</taxon>
        <taxon>Sphaerotilaceae</taxon>
        <taxon>Caldimonas</taxon>
    </lineage>
</organism>
<feature type="transmembrane region" description="Helical" evidence="4">
    <location>
        <begin position="42"/>
        <end position="62"/>
    </location>
</feature>
<keyword evidence="1 4" id="KW-0812">Transmembrane</keyword>
<feature type="transmembrane region" description="Helical" evidence="4">
    <location>
        <begin position="250"/>
        <end position="273"/>
    </location>
</feature>
<dbReference type="AlphaFoldDB" id="A0AA46DD43"/>
<keyword evidence="2 4" id="KW-1133">Transmembrane helix</keyword>
<feature type="transmembrane region" description="Helical" evidence="4">
    <location>
        <begin position="74"/>
        <end position="93"/>
    </location>
</feature>
<feature type="transmembrane region" description="Helical" evidence="4">
    <location>
        <begin position="159"/>
        <end position="180"/>
    </location>
</feature>
<dbReference type="PANTHER" id="PTHR23521:SF3">
    <property type="entry name" value="MFS TRANSPORTER"/>
    <property type="match status" value="1"/>
</dbReference>
<keyword evidence="3 4" id="KW-0472">Membrane</keyword>
<name>A0AA46DD43_9BURK</name>
<dbReference type="SUPFAM" id="SSF103473">
    <property type="entry name" value="MFS general substrate transporter"/>
    <property type="match status" value="1"/>
</dbReference>
<dbReference type="GO" id="GO:0005886">
    <property type="term" value="C:plasma membrane"/>
    <property type="evidence" value="ECO:0007669"/>
    <property type="project" value="TreeGrafter"/>
</dbReference>
<evidence type="ECO:0000256" key="1">
    <source>
        <dbReference type="ARBA" id="ARBA00022692"/>
    </source>
</evidence>
<feature type="transmembrane region" description="Helical" evidence="4">
    <location>
        <begin position="99"/>
        <end position="116"/>
    </location>
</feature>